<feature type="transmembrane region" description="Helical" evidence="1">
    <location>
        <begin position="47"/>
        <end position="66"/>
    </location>
</feature>
<dbReference type="Proteomes" id="UP000031675">
    <property type="component" value="Unassembled WGS sequence"/>
</dbReference>
<keyword evidence="3" id="KW-1185">Reference proteome</keyword>
<gene>
    <name evidence="2" type="ORF">LP52_20475</name>
</gene>
<reference evidence="3" key="1">
    <citation type="journal article" date="2015" name="Chem. Biol.">
        <title>Structure, bioactivity, and resistance mechanism of streptomonomicin, an unusual lasso Peptide from an understudied halophilic actinomycete.</title>
        <authorList>
            <person name="Metelev M."/>
            <person name="Tietz J.I."/>
            <person name="Melby J.O."/>
            <person name="Blair P.M."/>
            <person name="Zhu L."/>
            <person name="Livnat I."/>
            <person name="Severinov K."/>
            <person name="Mitchell D.A."/>
        </authorList>
    </citation>
    <scope>NUCLEOTIDE SEQUENCE [LARGE SCALE GENOMIC DNA]</scope>
    <source>
        <strain evidence="3">YIM 90003</strain>
    </source>
</reference>
<dbReference type="AlphaFoldDB" id="A0A0C2JJY3"/>
<keyword evidence="1" id="KW-1133">Transmembrane helix</keyword>
<dbReference type="EMBL" id="JROO01000041">
    <property type="protein sequence ID" value="KIH97227.1"/>
    <property type="molecule type" value="Genomic_DNA"/>
</dbReference>
<keyword evidence="1" id="KW-0812">Transmembrane</keyword>
<feature type="non-terminal residue" evidence="2">
    <location>
        <position position="100"/>
    </location>
</feature>
<comment type="caution">
    <text evidence="2">The sequence shown here is derived from an EMBL/GenBank/DDBJ whole genome shotgun (WGS) entry which is preliminary data.</text>
</comment>
<feature type="transmembrane region" description="Helical" evidence="1">
    <location>
        <begin position="73"/>
        <end position="91"/>
    </location>
</feature>
<keyword evidence="1" id="KW-0472">Membrane</keyword>
<evidence type="ECO:0000256" key="1">
    <source>
        <dbReference type="SAM" id="Phobius"/>
    </source>
</evidence>
<evidence type="ECO:0000313" key="2">
    <source>
        <dbReference type="EMBL" id="KIH97227.1"/>
    </source>
</evidence>
<evidence type="ECO:0000313" key="3">
    <source>
        <dbReference type="Proteomes" id="UP000031675"/>
    </source>
</evidence>
<proteinExistence type="predicted"/>
<organism evidence="2 3">
    <name type="scientific">Streptomonospora alba</name>
    <dbReference type="NCBI Taxonomy" id="183763"/>
    <lineage>
        <taxon>Bacteria</taxon>
        <taxon>Bacillati</taxon>
        <taxon>Actinomycetota</taxon>
        <taxon>Actinomycetes</taxon>
        <taxon>Streptosporangiales</taxon>
        <taxon>Nocardiopsidaceae</taxon>
        <taxon>Streptomonospora</taxon>
    </lineage>
</organism>
<dbReference type="STRING" id="183763.LP52_20475"/>
<protein>
    <submittedName>
        <fullName evidence="2">Membrane protein</fullName>
    </submittedName>
</protein>
<accession>A0A0C2JJY3</accession>
<name>A0A0C2JJY3_9ACTN</name>
<sequence>MITGVAAAVLVAVAAVVGVLIERAGQKLYVDWEPLYSKWDPHLGPGTLPALAIAVAVVGWGPVLAARLPWRTLVLSTWGATMAWTFALALIDGWEQGVAG</sequence>